<dbReference type="GO" id="GO:0016887">
    <property type="term" value="F:ATP hydrolysis activity"/>
    <property type="evidence" value="ECO:0007669"/>
    <property type="project" value="InterPro"/>
</dbReference>
<dbReference type="GO" id="GO:0140664">
    <property type="term" value="F:ATP-dependent DNA damage sensor activity"/>
    <property type="evidence" value="ECO:0007669"/>
    <property type="project" value="InterPro"/>
</dbReference>
<dbReference type="PANTHER" id="PTHR10073">
    <property type="entry name" value="DNA MISMATCH REPAIR PROTEIN MLH, PMS, MUTL"/>
    <property type="match status" value="1"/>
</dbReference>
<accession>A0A0F8AU40</accession>
<dbReference type="Gene3D" id="3.30.565.10">
    <property type="entry name" value="Histidine kinase-like ATPase, C-terminal domain"/>
    <property type="match status" value="1"/>
</dbReference>
<dbReference type="Pfam" id="PF13589">
    <property type="entry name" value="HATPase_c_3"/>
    <property type="match status" value="1"/>
</dbReference>
<feature type="region of interest" description="Disordered" evidence="2">
    <location>
        <begin position="1"/>
        <end position="31"/>
    </location>
</feature>
<dbReference type="InterPro" id="IPR038973">
    <property type="entry name" value="MutL/Mlh/Pms-like"/>
</dbReference>
<protein>
    <recommendedName>
        <fullName evidence="5">DNA mismatch repair protein MutL</fullName>
    </recommendedName>
</protein>
<dbReference type="SUPFAM" id="SSF55874">
    <property type="entry name" value="ATPase domain of HSP90 chaperone/DNA topoisomerase II/histidine kinase"/>
    <property type="match status" value="1"/>
</dbReference>
<sequence>MAGEERARGGGETDPDKSEELNRVSRLDPATVDRIAAGEVVTRPARVVGELIDNALDAGASRVEVAVDGDGTDRIRVADDGRGMSREDARARSTAS</sequence>
<dbReference type="InterPro" id="IPR036890">
    <property type="entry name" value="HATPase_C_sf"/>
</dbReference>
<dbReference type="EMBL" id="JNFH02000148">
    <property type="protein sequence ID" value="KKF39031.1"/>
    <property type="molecule type" value="Genomic_DNA"/>
</dbReference>
<comment type="caution">
    <text evidence="3">The sequence shown here is derived from an EMBL/GenBank/DDBJ whole genome shotgun (WGS) entry which is preliminary data.</text>
</comment>
<dbReference type="RefSeq" id="WP_200895742.1">
    <property type="nucleotide sequence ID" value="NZ_JNFH02000148.1"/>
</dbReference>
<evidence type="ECO:0000256" key="2">
    <source>
        <dbReference type="SAM" id="MobiDB-lite"/>
    </source>
</evidence>
<gene>
    <name evidence="3" type="ORF">FK85_31765</name>
</gene>
<evidence type="ECO:0000256" key="1">
    <source>
        <dbReference type="ARBA" id="ARBA00006082"/>
    </source>
</evidence>
<evidence type="ECO:0000313" key="4">
    <source>
        <dbReference type="Proteomes" id="UP000053331"/>
    </source>
</evidence>
<comment type="similarity">
    <text evidence="1">Belongs to the DNA mismatch repair MutL/HexB family.</text>
</comment>
<proteinExistence type="inferred from homology"/>
<name>A0A0F8AU40_9EURY</name>
<feature type="region of interest" description="Disordered" evidence="2">
    <location>
        <begin position="73"/>
        <end position="96"/>
    </location>
</feature>
<dbReference type="PANTHER" id="PTHR10073:SF12">
    <property type="entry name" value="DNA MISMATCH REPAIR PROTEIN MLH1"/>
    <property type="match status" value="1"/>
</dbReference>
<reference evidence="3 4" key="1">
    <citation type="journal article" date="2015" name="Genome Announc.">
        <title>Draft genome sequence of a Halorubrum H3 strain isolated from the burlinskoye salt lake (Altai Krai, Russia).</title>
        <authorList>
            <person name="Rozanov A.S."/>
            <person name="Bryanskaya A.V."/>
            <person name="Malup T.K."/>
            <person name="Kotenko A.V."/>
            <person name="Peltek S.E."/>
        </authorList>
    </citation>
    <scope>NUCLEOTIDE SEQUENCE [LARGE SCALE GENOMIC DNA]</scope>
    <source>
        <strain evidence="3 4">H3</strain>
    </source>
</reference>
<evidence type="ECO:0008006" key="5">
    <source>
        <dbReference type="Google" id="ProtNLM"/>
    </source>
</evidence>
<keyword evidence="4" id="KW-1185">Reference proteome</keyword>
<feature type="compositionally biased region" description="Basic and acidic residues" evidence="2">
    <location>
        <begin position="1"/>
        <end position="26"/>
    </location>
</feature>
<evidence type="ECO:0000313" key="3">
    <source>
        <dbReference type="EMBL" id="KKF39031.1"/>
    </source>
</evidence>
<dbReference type="AlphaFoldDB" id="A0A0F8AU40"/>
<organism evidence="3 4">
    <name type="scientific">Halorubrum saccharovorum</name>
    <dbReference type="NCBI Taxonomy" id="2248"/>
    <lineage>
        <taxon>Archaea</taxon>
        <taxon>Methanobacteriati</taxon>
        <taxon>Methanobacteriota</taxon>
        <taxon>Stenosarchaea group</taxon>
        <taxon>Halobacteria</taxon>
        <taxon>Halobacteriales</taxon>
        <taxon>Haloferacaceae</taxon>
        <taxon>Halorubrum</taxon>
    </lineage>
</organism>
<dbReference type="OrthoDB" id="146201at2157"/>
<dbReference type="GO" id="GO:0032300">
    <property type="term" value="C:mismatch repair complex"/>
    <property type="evidence" value="ECO:0007669"/>
    <property type="project" value="InterPro"/>
</dbReference>
<dbReference type="GO" id="GO:0006298">
    <property type="term" value="P:mismatch repair"/>
    <property type="evidence" value="ECO:0007669"/>
    <property type="project" value="InterPro"/>
</dbReference>
<dbReference type="Proteomes" id="UP000053331">
    <property type="component" value="Unassembled WGS sequence"/>
</dbReference>
<feature type="non-terminal residue" evidence="3">
    <location>
        <position position="96"/>
    </location>
</feature>